<dbReference type="InterPro" id="IPR013785">
    <property type="entry name" value="Aldolase_TIM"/>
</dbReference>
<feature type="binding site" evidence="10">
    <location>
        <position position="273"/>
    </location>
    <ligand>
        <name>[4Fe-4S] cluster</name>
        <dbReference type="ChEBI" id="CHEBI:49883"/>
        <label>2</label>
        <note>4Fe-4S-substrate</note>
    </ligand>
</feature>
<keyword evidence="7 10" id="KW-0342">GTP-binding</keyword>
<dbReference type="InterPro" id="IPR006638">
    <property type="entry name" value="Elp3/MiaA/NifB-like_rSAM"/>
</dbReference>
<feature type="binding site" evidence="10">
    <location>
        <position position="98"/>
    </location>
    <ligand>
        <name>GTP</name>
        <dbReference type="ChEBI" id="CHEBI:37565"/>
    </ligand>
</feature>
<feature type="binding site" evidence="10">
    <location>
        <position position="30"/>
    </location>
    <ligand>
        <name>S-adenosyl-L-methionine</name>
        <dbReference type="ChEBI" id="CHEBI:59789"/>
    </ligand>
</feature>
<dbReference type="GO" id="GO:0006777">
    <property type="term" value="P:Mo-molybdopterin cofactor biosynthetic process"/>
    <property type="evidence" value="ECO:0007669"/>
    <property type="project" value="UniProtKB-UniRule"/>
</dbReference>
<dbReference type="GO" id="GO:0046872">
    <property type="term" value="F:metal ion binding"/>
    <property type="evidence" value="ECO:0007669"/>
    <property type="project" value="UniProtKB-KW"/>
</dbReference>
<dbReference type="CDD" id="cd01335">
    <property type="entry name" value="Radical_SAM"/>
    <property type="match status" value="1"/>
</dbReference>
<feature type="binding site" evidence="10">
    <location>
        <position position="67"/>
    </location>
    <ligand>
        <name>GTP</name>
        <dbReference type="ChEBI" id="CHEBI:37565"/>
    </ligand>
</feature>
<dbReference type="SFLD" id="SFLDG01386">
    <property type="entry name" value="main_SPASM_domain-containing"/>
    <property type="match status" value="1"/>
</dbReference>
<keyword evidence="9 10" id="KW-0456">Lyase</keyword>
<dbReference type="Pfam" id="PF04055">
    <property type="entry name" value="Radical_SAM"/>
    <property type="match status" value="1"/>
</dbReference>
<dbReference type="UniPathway" id="UPA00344"/>
<dbReference type="Gene3D" id="3.20.20.70">
    <property type="entry name" value="Aldolase class I"/>
    <property type="match status" value="1"/>
</dbReference>
<comment type="caution">
    <text evidence="12">The sequence shown here is derived from an EMBL/GenBank/DDBJ whole genome shotgun (WGS) entry which is preliminary data.</text>
</comment>
<comment type="cofactor">
    <cofactor evidence="10">
        <name>[4Fe-4S] cluster</name>
        <dbReference type="ChEBI" id="CHEBI:49883"/>
    </cofactor>
    <text evidence="10">Binds 2 [4Fe-4S] clusters. Binds 1 [4Fe-4S] cluster coordinated with 3 cysteines and an exchangeable S-adenosyl-L-methionine and 1 [4Fe-4S] cluster coordinated with 3 cysteines and the GTP-derived substrate.</text>
</comment>
<dbReference type="AlphaFoldDB" id="A0A6M1PLC8"/>
<feature type="binding site" evidence="10">
    <location>
        <position position="193"/>
    </location>
    <ligand>
        <name>S-adenosyl-L-methionine</name>
        <dbReference type="ChEBI" id="CHEBI:59789"/>
    </ligand>
</feature>
<evidence type="ECO:0000256" key="1">
    <source>
        <dbReference type="ARBA" id="ARBA00022485"/>
    </source>
</evidence>
<comment type="subunit">
    <text evidence="10">Monomer and homodimer.</text>
</comment>
<dbReference type="HAMAP" id="MF_01225_B">
    <property type="entry name" value="MoaA_B"/>
    <property type="match status" value="1"/>
</dbReference>
<dbReference type="CDD" id="cd21117">
    <property type="entry name" value="Twitch_MoaA"/>
    <property type="match status" value="1"/>
</dbReference>
<feature type="binding site" evidence="10">
    <location>
        <position position="71"/>
    </location>
    <ligand>
        <name>S-adenosyl-L-methionine</name>
        <dbReference type="ChEBI" id="CHEBI:59789"/>
    </ligand>
</feature>
<evidence type="ECO:0000256" key="9">
    <source>
        <dbReference type="ARBA" id="ARBA00023239"/>
    </source>
</evidence>
<evidence type="ECO:0000256" key="2">
    <source>
        <dbReference type="ARBA" id="ARBA00022691"/>
    </source>
</evidence>
<keyword evidence="5 10" id="KW-0408">Iron</keyword>
<dbReference type="EC" id="4.1.99.22" evidence="10"/>
<feature type="binding site" evidence="10">
    <location>
        <position position="17"/>
    </location>
    <ligand>
        <name>GTP</name>
        <dbReference type="ChEBI" id="CHEBI:37565"/>
    </ligand>
</feature>
<dbReference type="InterPro" id="IPR010505">
    <property type="entry name" value="MoaA_twitch"/>
</dbReference>
<feature type="binding site" evidence="10">
    <location>
        <position position="159"/>
    </location>
    <ligand>
        <name>GTP</name>
        <dbReference type="ChEBI" id="CHEBI:37565"/>
    </ligand>
</feature>
<feature type="binding site" evidence="10">
    <location>
        <position position="122"/>
    </location>
    <ligand>
        <name>S-adenosyl-L-methionine</name>
        <dbReference type="ChEBI" id="CHEBI:59789"/>
    </ligand>
</feature>
<comment type="function">
    <text evidence="10">Catalyzes the cyclization of GTP to (8S)-3',8-cyclo-7,8-dihydroguanosine 5'-triphosphate.</text>
</comment>
<evidence type="ECO:0000256" key="7">
    <source>
        <dbReference type="ARBA" id="ARBA00023134"/>
    </source>
</evidence>
<dbReference type="GO" id="GO:1904047">
    <property type="term" value="F:S-adenosyl-L-methionine binding"/>
    <property type="evidence" value="ECO:0007669"/>
    <property type="project" value="UniProtKB-UniRule"/>
</dbReference>
<dbReference type="InterPro" id="IPR013483">
    <property type="entry name" value="MoaA"/>
</dbReference>
<feature type="binding site" evidence="10">
    <location>
        <begin position="275"/>
        <end position="277"/>
    </location>
    <ligand>
        <name>GTP</name>
        <dbReference type="ChEBI" id="CHEBI:37565"/>
    </ligand>
</feature>
<feature type="binding site" evidence="10">
    <location>
        <position position="31"/>
    </location>
    <ligand>
        <name>[4Fe-4S] cluster</name>
        <dbReference type="ChEBI" id="CHEBI:49883"/>
        <label>1</label>
        <note>4Fe-4S-S-AdoMet</note>
    </ligand>
</feature>
<dbReference type="PANTHER" id="PTHR22960">
    <property type="entry name" value="MOLYBDOPTERIN COFACTOR SYNTHESIS PROTEIN A"/>
    <property type="match status" value="1"/>
</dbReference>
<keyword evidence="1 10" id="KW-0004">4Fe-4S</keyword>
<evidence type="ECO:0000256" key="10">
    <source>
        <dbReference type="HAMAP-Rule" id="MF_01225"/>
    </source>
</evidence>
<evidence type="ECO:0000256" key="8">
    <source>
        <dbReference type="ARBA" id="ARBA00023150"/>
    </source>
</evidence>
<keyword evidence="8 10" id="KW-0501">Molybdenum cofactor biosynthesis</keyword>
<dbReference type="SUPFAM" id="SSF102114">
    <property type="entry name" value="Radical SAM enzymes"/>
    <property type="match status" value="1"/>
</dbReference>
<gene>
    <name evidence="10 12" type="primary">moaA</name>
    <name evidence="12" type="ORF">G5B47_16605</name>
</gene>
<dbReference type="Proteomes" id="UP000480151">
    <property type="component" value="Unassembled WGS sequence"/>
</dbReference>
<dbReference type="GO" id="GO:0005525">
    <property type="term" value="F:GTP binding"/>
    <property type="evidence" value="ECO:0007669"/>
    <property type="project" value="UniProtKB-UniRule"/>
</dbReference>
<dbReference type="InterPro" id="IPR007197">
    <property type="entry name" value="rSAM"/>
</dbReference>
<comment type="pathway">
    <text evidence="10">Cofactor biosynthesis; molybdopterin biosynthesis.</text>
</comment>
<dbReference type="SFLD" id="SFLDG01067">
    <property type="entry name" value="SPASM/twitch_domain_containing"/>
    <property type="match status" value="1"/>
</dbReference>
<feature type="binding site" evidence="10">
    <location>
        <position position="28"/>
    </location>
    <ligand>
        <name>[4Fe-4S] cluster</name>
        <dbReference type="ChEBI" id="CHEBI:49883"/>
        <label>1</label>
        <note>4Fe-4S-S-AdoMet</note>
    </ligand>
</feature>
<reference evidence="12 13" key="1">
    <citation type="submission" date="2020-02" db="EMBL/GenBank/DDBJ databases">
        <authorList>
            <person name="Gao J."/>
            <person name="Sun J."/>
        </authorList>
    </citation>
    <scope>NUCLEOTIDE SEQUENCE [LARGE SCALE GENOMIC DNA]</scope>
    <source>
        <strain evidence="12 13">7124</strain>
    </source>
</reference>
<proteinExistence type="inferred from homology"/>
<dbReference type="InterPro" id="IPR050105">
    <property type="entry name" value="MoCo_biosynth_MoaA/MoaC"/>
</dbReference>
<dbReference type="GO" id="GO:0051539">
    <property type="term" value="F:4 iron, 4 sulfur cluster binding"/>
    <property type="evidence" value="ECO:0007669"/>
    <property type="project" value="UniProtKB-UniRule"/>
</dbReference>
<evidence type="ECO:0000313" key="13">
    <source>
        <dbReference type="Proteomes" id="UP000480151"/>
    </source>
</evidence>
<evidence type="ECO:0000313" key="12">
    <source>
        <dbReference type="EMBL" id="NGM84040.1"/>
    </source>
</evidence>
<dbReference type="SFLD" id="SFLDS00029">
    <property type="entry name" value="Radical_SAM"/>
    <property type="match status" value="1"/>
</dbReference>
<keyword evidence="2 10" id="KW-0949">S-adenosyl-L-methionine</keyword>
<feature type="binding site" evidence="10">
    <location>
        <position position="287"/>
    </location>
    <ligand>
        <name>[4Fe-4S] cluster</name>
        <dbReference type="ChEBI" id="CHEBI:49883"/>
        <label>2</label>
        <note>4Fe-4S-substrate</note>
    </ligand>
</feature>
<dbReference type="InterPro" id="IPR040064">
    <property type="entry name" value="MoaA-like"/>
</dbReference>
<comment type="similarity">
    <text evidence="10">Belongs to the radical SAM superfamily. MoaA family.</text>
</comment>
<feature type="domain" description="Radical SAM core" evidence="11">
    <location>
        <begin position="8"/>
        <end position="224"/>
    </location>
</feature>
<evidence type="ECO:0000256" key="5">
    <source>
        <dbReference type="ARBA" id="ARBA00023004"/>
    </source>
</evidence>
<evidence type="ECO:0000256" key="4">
    <source>
        <dbReference type="ARBA" id="ARBA00022741"/>
    </source>
</evidence>
<accession>A0A6M1PLC8</accession>
<dbReference type="SFLD" id="SFLDG01383">
    <property type="entry name" value="cyclic_pyranopterin_phosphate"/>
    <property type="match status" value="1"/>
</dbReference>
<keyword evidence="4 10" id="KW-0547">Nucleotide-binding</keyword>
<keyword evidence="13" id="KW-1185">Reference proteome</keyword>
<dbReference type="EMBL" id="JAAKGU010000008">
    <property type="protein sequence ID" value="NGM84040.1"/>
    <property type="molecule type" value="Genomic_DNA"/>
</dbReference>
<keyword evidence="6 10" id="KW-0411">Iron-sulfur</keyword>
<organism evidence="12 13">
    <name type="scientific">Paenibacillus apii</name>
    <dbReference type="NCBI Taxonomy" id="1850370"/>
    <lineage>
        <taxon>Bacteria</taxon>
        <taxon>Bacillati</taxon>
        <taxon>Bacillota</taxon>
        <taxon>Bacilli</taxon>
        <taxon>Bacillales</taxon>
        <taxon>Paenibacillaceae</taxon>
        <taxon>Paenibacillus</taxon>
    </lineage>
</organism>
<dbReference type="GO" id="GO:0061799">
    <property type="term" value="F:cyclic pyranopterin monophosphate synthase activity"/>
    <property type="evidence" value="ECO:0007669"/>
    <property type="project" value="TreeGrafter"/>
</dbReference>
<dbReference type="RefSeq" id="WP_165100265.1">
    <property type="nucleotide sequence ID" value="NZ_JAAUHL010000003.1"/>
</dbReference>
<name>A0A6M1PLC8_9BACL</name>
<dbReference type="InterPro" id="IPR058240">
    <property type="entry name" value="rSAM_sf"/>
</dbReference>
<feature type="binding site" evidence="10">
    <location>
        <position position="270"/>
    </location>
    <ligand>
        <name>[4Fe-4S] cluster</name>
        <dbReference type="ChEBI" id="CHEBI:49883"/>
        <label>2</label>
        <note>4Fe-4S-substrate</note>
    </ligand>
</feature>
<feature type="binding site" evidence="10">
    <location>
        <position position="24"/>
    </location>
    <ligand>
        <name>[4Fe-4S] cluster</name>
        <dbReference type="ChEBI" id="CHEBI:49883"/>
        <label>1</label>
        <note>4Fe-4S-S-AdoMet</note>
    </ligand>
</feature>
<dbReference type="PROSITE" id="PS51918">
    <property type="entry name" value="RADICAL_SAM"/>
    <property type="match status" value="1"/>
</dbReference>
<dbReference type="SMART" id="SM00729">
    <property type="entry name" value="Elp3"/>
    <property type="match status" value="1"/>
</dbReference>
<sequence length="345" mass="38340">MSDHLVDSFGRVHNYVRISVTERCNLGCQYCRPGKTAGYPFKKDLLTFDEIAAIVSVLAEMGVTKVRITGGEPLLRPHLEDLVDRLSAIPGISRVGLTTNGMLLATKAEALFRAGLTDMNISLDSLLPDRYAMITRGGDLSRVIKAIEACFKAGFKMLKLNVVLMQGVNDDEIESFLRLTLDYPLQIRFIEYMPIGKQADAWKAGYMPLDGIMAQCAEKGWNARRVEPADRLSGSSFCGTTDDSGPAKYYRISGAAGEFGLINPVSDHFCMACNRLRITANGSVKPCLYWNDEWDLKPYIGNDELLRQAIRRSLEAKPQRHEMIVQPGHKPAQPTMMRQMSQIGG</sequence>
<dbReference type="NCBIfam" id="TIGR02666">
    <property type="entry name" value="moaA"/>
    <property type="match status" value="1"/>
</dbReference>
<protein>
    <recommendedName>
        <fullName evidence="10">GTP 3',8-cyclase</fullName>
        <ecNumber evidence="10">4.1.99.22</ecNumber>
    </recommendedName>
    <alternativeName>
        <fullName evidence="10">Molybdenum cofactor biosynthesis protein A</fullName>
    </alternativeName>
</protein>
<dbReference type="Pfam" id="PF06463">
    <property type="entry name" value="Mob_synth_C"/>
    <property type="match status" value="1"/>
</dbReference>
<evidence type="ECO:0000256" key="6">
    <source>
        <dbReference type="ARBA" id="ARBA00023014"/>
    </source>
</evidence>
<dbReference type="PANTHER" id="PTHR22960:SF0">
    <property type="entry name" value="MOLYBDENUM COFACTOR BIOSYNTHESIS PROTEIN 1"/>
    <property type="match status" value="1"/>
</dbReference>
<comment type="catalytic activity">
    <reaction evidence="10">
        <text>GTP + AH2 + S-adenosyl-L-methionine = (8S)-3',8-cyclo-7,8-dihydroguanosine 5'-triphosphate + 5'-deoxyadenosine + L-methionine + A + H(+)</text>
        <dbReference type="Rhea" id="RHEA:49576"/>
        <dbReference type="ChEBI" id="CHEBI:13193"/>
        <dbReference type="ChEBI" id="CHEBI:15378"/>
        <dbReference type="ChEBI" id="CHEBI:17319"/>
        <dbReference type="ChEBI" id="CHEBI:17499"/>
        <dbReference type="ChEBI" id="CHEBI:37565"/>
        <dbReference type="ChEBI" id="CHEBI:57844"/>
        <dbReference type="ChEBI" id="CHEBI:59789"/>
        <dbReference type="ChEBI" id="CHEBI:131766"/>
        <dbReference type="EC" id="4.1.99.22"/>
    </reaction>
</comment>
<evidence type="ECO:0000256" key="3">
    <source>
        <dbReference type="ARBA" id="ARBA00022723"/>
    </source>
</evidence>
<dbReference type="GO" id="GO:0061798">
    <property type="term" value="F:GTP 3',8'-cyclase activity"/>
    <property type="evidence" value="ECO:0007669"/>
    <property type="project" value="UniProtKB-UniRule"/>
</dbReference>
<keyword evidence="3 10" id="KW-0479">Metal-binding</keyword>
<evidence type="ECO:0000259" key="11">
    <source>
        <dbReference type="PROSITE" id="PS51918"/>
    </source>
</evidence>